<protein>
    <submittedName>
        <fullName evidence="9">GTP-binding protein</fullName>
    </submittedName>
</protein>
<feature type="compositionally biased region" description="Low complexity" evidence="7">
    <location>
        <begin position="1"/>
        <end position="17"/>
    </location>
</feature>
<dbReference type="Pfam" id="PF07683">
    <property type="entry name" value="CobW_C"/>
    <property type="match status" value="1"/>
</dbReference>
<dbReference type="SUPFAM" id="SSF90002">
    <property type="entry name" value="Hypothetical protein YjiA, C-terminal domain"/>
    <property type="match status" value="1"/>
</dbReference>
<keyword evidence="3" id="KW-0143">Chaperone</keyword>
<dbReference type="GO" id="GO:0000166">
    <property type="term" value="F:nucleotide binding"/>
    <property type="evidence" value="ECO:0007669"/>
    <property type="project" value="UniProtKB-KW"/>
</dbReference>
<proteinExistence type="inferred from homology"/>
<dbReference type="EMBL" id="QRGO01000001">
    <property type="protein sequence ID" value="RDV03715.1"/>
    <property type="molecule type" value="Genomic_DNA"/>
</dbReference>
<evidence type="ECO:0000256" key="4">
    <source>
        <dbReference type="ARBA" id="ARBA00034320"/>
    </source>
</evidence>
<dbReference type="CDD" id="cd03112">
    <property type="entry name" value="CobW-like"/>
    <property type="match status" value="1"/>
</dbReference>
<dbReference type="InterPro" id="IPR051316">
    <property type="entry name" value="Zinc-reg_GTPase_activator"/>
</dbReference>
<dbReference type="RefSeq" id="WP_115515740.1">
    <property type="nucleotide sequence ID" value="NZ_QRGO01000001.1"/>
</dbReference>
<evidence type="ECO:0000256" key="7">
    <source>
        <dbReference type="SAM" id="MobiDB-lite"/>
    </source>
</evidence>
<dbReference type="InterPro" id="IPR036627">
    <property type="entry name" value="CobW-likC_sf"/>
</dbReference>
<evidence type="ECO:0000259" key="8">
    <source>
        <dbReference type="SMART" id="SM00833"/>
    </source>
</evidence>
<dbReference type="OrthoDB" id="9808822at2"/>
<evidence type="ECO:0000256" key="1">
    <source>
        <dbReference type="ARBA" id="ARBA00022741"/>
    </source>
</evidence>
<evidence type="ECO:0000313" key="10">
    <source>
        <dbReference type="Proteomes" id="UP000263993"/>
    </source>
</evidence>
<dbReference type="SMART" id="SM00833">
    <property type="entry name" value="CobW_C"/>
    <property type="match status" value="1"/>
</dbReference>
<dbReference type="SUPFAM" id="SSF52540">
    <property type="entry name" value="P-loop containing nucleoside triphosphate hydrolases"/>
    <property type="match status" value="1"/>
</dbReference>
<comment type="catalytic activity">
    <reaction evidence="6">
        <text>GTP + H2O = GDP + phosphate + H(+)</text>
        <dbReference type="Rhea" id="RHEA:19669"/>
        <dbReference type="ChEBI" id="CHEBI:15377"/>
        <dbReference type="ChEBI" id="CHEBI:15378"/>
        <dbReference type="ChEBI" id="CHEBI:37565"/>
        <dbReference type="ChEBI" id="CHEBI:43474"/>
        <dbReference type="ChEBI" id="CHEBI:58189"/>
    </reaction>
    <physiologicalReaction direction="left-to-right" evidence="6">
        <dbReference type="Rhea" id="RHEA:19670"/>
    </physiologicalReaction>
</comment>
<sequence>MTNTNPAPGAAPPTTRRTPPEPIPLSLLTGFLGAGKTTLLNRLLKDPALAGTAVIINEFGEVGLDHLLVDYIDDNTVLLQSGCLCCTMRGDLVDALEKLLRDLDNGRAKFSRVLLETTGLADPAPVLHTAMVHPYLVKRFRLDGVITVVDAVHGEKTLNEHAEAVKQAAVADRIVLSKTDIARPMETRALIDRLKALNPAAAILDAAHGEATPDRLLNCGLYDPSRKIPDVGKWLAAEAYEPGHDHDHDHSHNHRGHHDHHNPHHHDINRHDEHISSFALRTDKPIPAGTLDMFFELLLATYGEKVLRLKGIVNVIEHPEAPLVVHGVQHVLHPPARLPRWPDDDHTTRLVFITRDLPQRTVSDLFDAFVGVTKADQPDRTALTDNPLVPFGGR</sequence>
<feature type="domain" description="CobW C-terminal" evidence="8">
    <location>
        <begin position="275"/>
        <end position="370"/>
    </location>
</feature>
<dbReference type="AlphaFoldDB" id="A0A371B7X6"/>
<organism evidence="9 10">
    <name type="scientific">Undibacter mobilis</name>
    <dbReference type="NCBI Taxonomy" id="2292256"/>
    <lineage>
        <taxon>Bacteria</taxon>
        <taxon>Pseudomonadati</taxon>
        <taxon>Pseudomonadota</taxon>
        <taxon>Alphaproteobacteria</taxon>
        <taxon>Hyphomicrobiales</taxon>
        <taxon>Nitrobacteraceae</taxon>
        <taxon>Undibacter</taxon>
    </lineage>
</organism>
<feature type="region of interest" description="Disordered" evidence="7">
    <location>
        <begin position="1"/>
        <end position="22"/>
    </location>
</feature>
<dbReference type="PANTHER" id="PTHR13748">
    <property type="entry name" value="COBW-RELATED"/>
    <property type="match status" value="1"/>
</dbReference>
<evidence type="ECO:0000256" key="5">
    <source>
        <dbReference type="ARBA" id="ARBA00045658"/>
    </source>
</evidence>
<comment type="function">
    <text evidence="5">Zinc chaperone that directly transfers zinc cofactor to target proteins, thereby activating them. Zinc is transferred from the CXCC motif in the GTPase domain to the zinc binding site in target proteins in a process requiring GTP hydrolysis.</text>
</comment>
<keyword evidence="2" id="KW-0378">Hydrolase</keyword>
<comment type="similarity">
    <text evidence="4">Belongs to the SIMIBI class G3E GTPase family. ZNG1 subfamily.</text>
</comment>
<reference evidence="10" key="1">
    <citation type="submission" date="2018-08" db="EMBL/GenBank/DDBJ databases">
        <authorList>
            <person name="Kim S.-J."/>
            <person name="Jung G.-Y."/>
        </authorList>
    </citation>
    <scope>NUCLEOTIDE SEQUENCE [LARGE SCALE GENOMIC DNA]</scope>
    <source>
        <strain evidence="10">GY_H</strain>
    </source>
</reference>
<feature type="region of interest" description="Disordered" evidence="7">
    <location>
        <begin position="242"/>
        <end position="269"/>
    </location>
</feature>
<dbReference type="GO" id="GO:0016787">
    <property type="term" value="F:hydrolase activity"/>
    <property type="evidence" value="ECO:0007669"/>
    <property type="project" value="UniProtKB-KW"/>
</dbReference>
<evidence type="ECO:0000256" key="6">
    <source>
        <dbReference type="ARBA" id="ARBA00049117"/>
    </source>
</evidence>
<dbReference type="GO" id="GO:0005737">
    <property type="term" value="C:cytoplasm"/>
    <property type="evidence" value="ECO:0007669"/>
    <property type="project" value="TreeGrafter"/>
</dbReference>
<accession>A0A371B7X6</accession>
<feature type="compositionally biased region" description="Basic residues" evidence="7">
    <location>
        <begin position="251"/>
        <end position="264"/>
    </location>
</feature>
<dbReference type="Pfam" id="PF02492">
    <property type="entry name" value="cobW"/>
    <property type="match status" value="1"/>
</dbReference>
<comment type="caution">
    <text evidence="9">The sequence shown here is derived from an EMBL/GenBank/DDBJ whole genome shotgun (WGS) entry which is preliminary data.</text>
</comment>
<dbReference type="InterPro" id="IPR027417">
    <property type="entry name" value="P-loop_NTPase"/>
</dbReference>
<keyword evidence="1" id="KW-0547">Nucleotide-binding</keyword>
<keyword evidence="10" id="KW-1185">Reference proteome</keyword>
<dbReference type="InterPro" id="IPR003495">
    <property type="entry name" value="CobW/HypB/UreG_nucleotide-bd"/>
</dbReference>
<gene>
    <name evidence="9" type="ORF">DXH78_03420</name>
</gene>
<evidence type="ECO:0000313" key="9">
    <source>
        <dbReference type="EMBL" id="RDV03715.1"/>
    </source>
</evidence>
<name>A0A371B7X6_9BRAD</name>
<dbReference type="InterPro" id="IPR011629">
    <property type="entry name" value="CobW-like_C"/>
</dbReference>
<dbReference type="Proteomes" id="UP000263993">
    <property type="component" value="Unassembled WGS sequence"/>
</dbReference>
<dbReference type="Gene3D" id="3.40.50.300">
    <property type="entry name" value="P-loop containing nucleotide triphosphate hydrolases"/>
    <property type="match status" value="1"/>
</dbReference>
<dbReference type="PANTHER" id="PTHR13748:SF62">
    <property type="entry name" value="COBW DOMAIN-CONTAINING PROTEIN"/>
    <property type="match status" value="1"/>
</dbReference>
<evidence type="ECO:0000256" key="3">
    <source>
        <dbReference type="ARBA" id="ARBA00023186"/>
    </source>
</evidence>
<evidence type="ECO:0000256" key="2">
    <source>
        <dbReference type="ARBA" id="ARBA00022801"/>
    </source>
</evidence>
<dbReference type="Gene3D" id="3.30.1220.10">
    <property type="entry name" value="CobW-like, C-terminal domain"/>
    <property type="match status" value="1"/>
</dbReference>